<dbReference type="EMBL" id="FJOG01000018">
    <property type="protein sequence ID" value="CZR61372.1"/>
    <property type="molecule type" value="Genomic_DNA"/>
</dbReference>
<protein>
    <submittedName>
        <fullName evidence="2">Uncharacterized protein</fullName>
    </submittedName>
</protein>
<proteinExistence type="predicted"/>
<accession>A0A1L7X8N6</accession>
<gene>
    <name evidence="2" type="ORF">PAC_11268</name>
</gene>
<organism evidence="2 3">
    <name type="scientific">Phialocephala subalpina</name>
    <dbReference type="NCBI Taxonomy" id="576137"/>
    <lineage>
        <taxon>Eukaryota</taxon>
        <taxon>Fungi</taxon>
        <taxon>Dikarya</taxon>
        <taxon>Ascomycota</taxon>
        <taxon>Pezizomycotina</taxon>
        <taxon>Leotiomycetes</taxon>
        <taxon>Helotiales</taxon>
        <taxon>Mollisiaceae</taxon>
        <taxon>Phialocephala</taxon>
        <taxon>Phialocephala fortinii species complex</taxon>
    </lineage>
</organism>
<reference evidence="2 3" key="1">
    <citation type="submission" date="2016-03" db="EMBL/GenBank/DDBJ databases">
        <authorList>
            <person name="Ploux O."/>
        </authorList>
    </citation>
    <scope>NUCLEOTIDE SEQUENCE [LARGE SCALE GENOMIC DNA]</scope>
    <source>
        <strain evidence="2 3">UAMH 11012</strain>
    </source>
</reference>
<evidence type="ECO:0000313" key="2">
    <source>
        <dbReference type="EMBL" id="CZR61372.1"/>
    </source>
</evidence>
<keyword evidence="3" id="KW-1185">Reference proteome</keyword>
<dbReference type="OrthoDB" id="3555984at2759"/>
<name>A0A1L7X8N6_9HELO</name>
<sequence length="197" mass="22706">MGSKQQKEEKLLTIILPPQPISGLHTLANGISKDNLMVYPGLCRLPQITNAFSKYFDAHSKYERGRAQCAIERLISRRARDADQQRNKNQRQEKKNDFEERPEEKKALEELIQMLQVFLVEANKDKQPYLEEHDIDKLWTLAGSCDGAMEDGYSTRCYEVMGSFHEDLVEAIRVKSRVYRELAGVMEGLSGKLEEVR</sequence>
<feature type="region of interest" description="Disordered" evidence="1">
    <location>
        <begin position="80"/>
        <end position="102"/>
    </location>
</feature>
<evidence type="ECO:0000313" key="3">
    <source>
        <dbReference type="Proteomes" id="UP000184330"/>
    </source>
</evidence>
<dbReference type="AlphaFoldDB" id="A0A1L7X8N6"/>
<dbReference type="Proteomes" id="UP000184330">
    <property type="component" value="Unassembled WGS sequence"/>
</dbReference>
<evidence type="ECO:0000256" key="1">
    <source>
        <dbReference type="SAM" id="MobiDB-lite"/>
    </source>
</evidence>